<evidence type="ECO:0000256" key="1">
    <source>
        <dbReference type="ARBA" id="ARBA00023125"/>
    </source>
</evidence>
<dbReference type="OrthoDB" id="5112469at2"/>
<accession>A0A1Q8VLY7</accession>
<evidence type="ECO:0000256" key="2">
    <source>
        <dbReference type="PROSITE-ProRule" id="PRU00335"/>
    </source>
</evidence>
<reference evidence="5 6" key="1">
    <citation type="submission" date="2016-12" db="EMBL/GenBank/DDBJ databases">
        <title>Genomic comparison of strains in the 'Actinomyces naeslundii' group.</title>
        <authorList>
            <person name="Mughal S.R."/>
            <person name="Do T."/>
            <person name="Gilbert S.C."/>
            <person name="Witherden E.A."/>
            <person name="Didelot X."/>
            <person name="Beighton D."/>
        </authorList>
    </citation>
    <scope>NUCLEOTIDE SEQUENCE [LARGE SCALE GENOMIC DNA]</scope>
    <source>
        <strain evidence="5 6">R21091</strain>
    </source>
</reference>
<name>A0A1Q8VLY7_9ACTO</name>
<sequence>MPHPTFFNLPEDKRARVVEALKVEFAARPYVRASVDRVIATAGVSKGSFYQYFENKEDAYAHLVRELMSARVGLTGAPAPDAPFEEVLAVVVRGSHDFHLRDPLGWAVLARALADDAPPVLESDQSVSGGVHRWAVAAIAAGQASGELRGDVDADTAAWMIERVLLGTPHYVMTRFNVDPERAAADGSAFDRPEIARVADDVVALLAAALGAPHADGDGGGDRDRARGGHDRDRIRGGGDRA</sequence>
<dbReference type="GO" id="GO:0000976">
    <property type="term" value="F:transcription cis-regulatory region binding"/>
    <property type="evidence" value="ECO:0007669"/>
    <property type="project" value="TreeGrafter"/>
</dbReference>
<dbReference type="InterPro" id="IPR009057">
    <property type="entry name" value="Homeodomain-like_sf"/>
</dbReference>
<organism evidence="5 6">
    <name type="scientific">Actinomyces oris</name>
    <dbReference type="NCBI Taxonomy" id="544580"/>
    <lineage>
        <taxon>Bacteria</taxon>
        <taxon>Bacillati</taxon>
        <taxon>Actinomycetota</taxon>
        <taxon>Actinomycetes</taxon>
        <taxon>Actinomycetales</taxon>
        <taxon>Actinomycetaceae</taxon>
        <taxon>Actinomyces</taxon>
    </lineage>
</organism>
<dbReference type="Gene3D" id="1.10.357.10">
    <property type="entry name" value="Tetracycline Repressor, domain 2"/>
    <property type="match status" value="1"/>
</dbReference>
<dbReference type="Proteomes" id="UP000186471">
    <property type="component" value="Unassembled WGS sequence"/>
</dbReference>
<evidence type="ECO:0000259" key="4">
    <source>
        <dbReference type="PROSITE" id="PS50977"/>
    </source>
</evidence>
<evidence type="ECO:0000313" key="5">
    <source>
        <dbReference type="EMBL" id="OLO49083.1"/>
    </source>
</evidence>
<dbReference type="EMBL" id="MSKK01000002">
    <property type="protein sequence ID" value="OLO49083.1"/>
    <property type="molecule type" value="Genomic_DNA"/>
</dbReference>
<dbReference type="PANTHER" id="PTHR30055">
    <property type="entry name" value="HTH-TYPE TRANSCRIPTIONAL REGULATOR RUTR"/>
    <property type="match status" value="1"/>
</dbReference>
<dbReference type="SUPFAM" id="SSF48498">
    <property type="entry name" value="Tetracyclin repressor-like, C-terminal domain"/>
    <property type="match status" value="1"/>
</dbReference>
<proteinExistence type="predicted"/>
<evidence type="ECO:0000256" key="3">
    <source>
        <dbReference type="SAM" id="MobiDB-lite"/>
    </source>
</evidence>
<evidence type="ECO:0000313" key="6">
    <source>
        <dbReference type="Proteomes" id="UP000186471"/>
    </source>
</evidence>
<dbReference type="GO" id="GO:0003700">
    <property type="term" value="F:DNA-binding transcription factor activity"/>
    <property type="evidence" value="ECO:0007669"/>
    <property type="project" value="TreeGrafter"/>
</dbReference>
<feature type="DNA-binding region" description="H-T-H motif" evidence="2">
    <location>
        <begin position="34"/>
        <end position="53"/>
    </location>
</feature>
<dbReference type="RefSeq" id="WP_075410661.1">
    <property type="nucleotide sequence ID" value="NZ_MSKK01000002.1"/>
</dbReference>
<protein>
    <submittedName>
        <fullName evidence="5">TetR family transcriptional regulator</fullName>
    </submittedName>
</protein>
<feature type="compositionally biased region" description="Basic and acidic residues" evidence="3">
    <location>
        <begin position="215"/>
        <end position="242"/>
    </location>
</feature>
<dbReference type="Pfam" id="PF00440">
    <property type="entry name" value="TetR_N"/>
    <property type="match status" value="1"/>
</dbReference>
<dbReference type="AlphaFoldDB" id="A0A1Q8VLY7"/>
<gene>
    <name evidence="5" type="ORF">BKH31_00960</name>
</gene>
<dbReference type="InterPro" id="IPR001647">
    <property type="entry name" value="HTH_TetR"/>
</dbReference>
<feature type="domain" description="HTH tetR-type" evidence="4">
    <location>
        <begin position="11"/>
        <end position="71"/>
    </location>
</feature>
<dbReference type="PROSITE" id="PS50977">
    <property type="entry name" value="HTH_TETR_2"/>
    <property type="match status" value="1"/>
</dbReference>
<dbReference type="SUPFAM" id="SSF46689">
    <property type="entry name" value="Homeodomain-like"/>
    <property type="match status" value="1"/>
</dbReference>
<dbReference type="PANTHER" id="PTHR30055:SF233">
    <property type="entry name" value="REGULATORY PROTEIN TETR"/>
    <property type="match status" value="1"/>
</dbReference>
<comment type="caution">
    <text evidence="5">The sequence shown here is derived from an EMBL/GenBank/DDBJ whole genome shotgun (WGS) entry which is preliminary data.</text>
</comment>
<feature type="region of interest" description="Disordered" evidence="3">
    <location>
        <begin position="214"/>
        <end position="242"/>
    </location>
</feature>
<dbReference type="InterPro" id="IPR050109">
    <property type="entry name" value="HTH-type_TetR-like_transc_reg"/>
</dbReference>
<keyword evidence="1 2" id="KW-0238">DNA-binding</keyword>
<dbReference type="InterPro" id="IPR036271">
    <property type="entry name" value="Tet_transcr_reg_TetR-rel_C_sf"/>
</dbReference>